<dbReference type="InterPro" id="IPR001810">
    <property type="entry name" value="F-box_dom"/>
</dbReference>
<organism evidence="2 3">
    <name type="scientific">Armillaria solidipes</name>
    <dbReference type="NCBI Taxonomy" id="1076256"/>
    <lineage>
        <taxon>Eukaryota</taxon>
        <taxon>Fungi</taxon>
        <taxon>Dikarya</taxon>
        <taxon>Basidiomycota</taxon>
        <taxon>Agaricomycotina</taxon>
        <taxon>Agaricomycetes</taxon>
        <taxon>Agaricomycetidae</taxon>
        <taxon>Agaricales</taxon>
        <taxon>Marasmiineae</taxon>
        <taxon>Physalacriaceae</taxon>
        <taxon>Armillaria</taxon>
    </lineage>
</organism>
<reference evidence="3" key="1">
    <citation type="journal article" date="2017" name="Nat. Ecol. Evol.">
        <title>Genome expansion and lineage-specific genetic innovations in the forest pathogenic fungi Armillaria.</title>
        <authorList>
            <person name="Sipos G."/>
            <person name="Prasanna A.N."/>
            <person name="Walter M.C."/>
            <person name="O'Connor E."/>
            <person name="Balint B."/>
            <person name="Krizsan K."/>
            <person name="Kiss B."/>
            <person name="Hess J."/>
            <person name="Varga T."/>
            <person name="Slot J."/>
            <person name="Riley R."/>
            <person name="Boka B."/>
            <person name="Rigling D."/>
            <person name="Barry K."/>
            <person name="Lee J."/>
            <person name="Mihaltcheva S."/>
            <person name="LaButti K."/>
            <person name="Lipzen A."/>
            <person name="Waldron R."/>
            <person name="Moloney N.M."/>
            <person name="Sperisen C."/>
            <person name="Kredics L."/>
            <person name="Vagvoelgyi C."/>
            <person name="Patrignani A."/>
            <person name="Fitzpatrick D."/>
            <person name="Nagy I."/>
            <person name="Doyle S."/>
            <person name="Anderson J.B."/>
            <person name="Grigoriev I.V."/>
            <person name="Gueldener U."/>
            <person name="Muensterkoetter M."/>
            <person name="Nagy L.G."/>
        </authorList>
    </citation>
    <scope>NUCLEOTIDE SEQUENCE [LARGE SCALE GENOMIC DNA]</scope>
    <source>
        <strain evidence="3">28-4</strain>
    </source>
</reference>
<keyword evidence="3" id="KW-1185">Reference proteome</keyword>
<protein>
    <recommendedName>
        <fullName evidence="1">F-box domain-containing protein</fullName>
    </recommendedName>
</protein>
<dbReference type="InterPro" id="IPR036047">
    <property type="entry name" value="F-box-like_dom_sf"/>
</dbReference>
<gene>
    <name evidence="2" type="ORF">ARMSODRAFT_978518</name>
</gene>
<dbReference type="STRING" id="1076256.A0A2H3BKM2"/>
<dbReference type="Pfam" id="PF00646">
    <property type="entry name" value="F-box"/>
    <property type="match status" value="1"/>
</dbReference>
<name>A0A2H3BKM2_9AGAR</name>
<dbReference type="CDD" id="cd09917">
    <property type="entry name" value="F-box_SF"/>
    <property type="match status" value="1"/>
</dbReference>
<feature type="domain" description="F-box" evidence="1">
    <location>
        <begin position="601"/>
        <end position="631"/>
    </location>
</feature>
<accession>A0A2H3BKM2</accession>
<evidence type="ECO:0000313" key="3">
    <source>
        <dbReference type="Proteomes" id="UP000218334"/>
    </source>
</evidence>
<dbReference type="AlphaFoldDB" id="A0A2H3BKM2"/>
<proteinExistence type="predicted"/>
<dbReference type="Proteomes" id="UP000218334">
    <property type="component" value="Unassembled WGS sequence"/>
</dbReference>
<dbReference type="SUPFAM" id="SSF81383">
    <property type="entry name" value="F-box domain"/>
    <property type="match status" value="1"/>
</dbReference>
<sequence length="928" mass="104451">MDFDCASIKDEPYDFELMASVVDAYDETITVPQWYNCVYDGSHLYYRYQAQLLEILSTDSSVHLRSSLRLLYESVRACLDEIDGTPLPREYTTVDVSSIQPIPSSDAVLLKIWEKIFDLLLHHTLLVLRQDPLALSRFASVYELYMCVMIAKHSLCHIVRGVRYSNWPIFPYNCFLHILDNVEVVVVEGTTSLSDNCSPPAVPCPFLLPSSIKELRLSKVSLDDYSIEGMLLPAGHLQHLSIENIDAGHLCIPPVFLPRDYHDLQDGVGLTSFRWPYTHGAHPPSLQYLKLDMVYDIFGTVTERYGWPEPTDDGFALLHQLFGTETGVESLEFVLEDGETYPLQTCVSSMEELDLHVSTRTNTGGMGSPISLAGLDVLHTLIICSDYEIVHQAVTVMSTWGSLSCSSPDSVFELWLHSDTYLPFLHLHWNFVFGLRGSVDYPIADIDFEIAQGIVIPILFNYLLATLCLSFVACSTGSSLSSILLSSQTAPGLLRYIYTKNESFTLNNAWDLLDLIDSVEMDFTVFELVESYRDGSHLYFCFQSSMIDLVSKDGNVFYASLLQFMRNFECKHSIHFPSKDSDPPSCKSDPAVSSATSEPFKLPPELLECVFLFVPVQHLFAARYVSHYWCASASHFTHSKIIFRMPTNWQHFIGTDDAHKHEAEAYALVAQLALICAATHWRFQAWIHTLISENWPEICVPFFFRVLKNALISLCINLMFLSVIGMHYSHIVVGPLTPESVQCWRENCGIAMYLRDEVVAPSVPTLMHMCIDFPDKLPHVLSLETDIDGTPPLLKQMFVPSGSTSCVEPFLEAPSLHSTRYSAFALDGFSNVSTLEVSVPVRALSGVLCHCRPNTHNADLVARDLIGLISTNEANSYRQFNGELHLTLVFPHSGDHITVGIASFESTLQLYQMYSVSPLDLGWNRRDR</sequence>
<evidence type="ECO:0000259" key="1">
    <source>
        <dbReference type="Pfam" id="PF00646"/>
    </source>
</evidence>
<dbReference type="EMBL" id="KZ293447">
    <property type="protein sequence ID" value="PBK65097.1"/>
    <property type="molecule type" value="Genomic_DNA"/>
</dbReference>
<evidence type="ECO:0000313" key="2">
    <source>
        <dbReference type="EMBL" id="PBK65097.1"/>
    </source>
</evidence>